<keyword evidence="1" id="KW-0812">Transmembrane</keyword>
<proteinExistence type="predicted"/>
<evidence type="ECO:0000313" key="2">
    <source>
        <dbReference type="EMBL" id="RPB13546.1"/>
    </source>
</evidence>
<dbReference type="InParanoid" id="A0A3N4KSQ4"/>
<name>A0A3N4KSQ4_9PEZI</name>
<gene>
    <name evidence="2" type="ORF">P167DRAFT_573213</name>
</gene>
<feature type="transmembrane region" description="Helical" evidence="1">
    <location>
        <begin position="20"/>
        <end position="41"/>
    </location>
</feature>
<dbReference type="AlphaFoldDB" id="A0A3N4KSQ4"/>
<accession>A0A3N4KSQ4</accession>
<sequence length="80" mass="9334">MPLPHPHEPPNQGRPPPDHLLSIIGLVVAVISAVAGVLALFEGWKMWRKGKRDYDHDHDHDHDYDYKDYDYELHHLRFSA</sequence>
<evidence type="ECO:0000313" key="3">
    <source>
        <dbReference type="Proteomes" id="UP000277580"/>
    </source>
</evidence>
<protein>
    <submittedName>
        <fullName evidence="2">Uncharacterized protein</fullName>
    </submittedName>
</protein>
<dbReference type="OrthoDB" id="5425882at2759"/>
<evidence type="ECO:0000256" key="1">
    <source>
        <dbReference type="SAM" id="Phobius"/>
    </source>
</evidence>
<dbReference type="Proteomes" id="UP000277580">
    <property type="component" value="Unassembled WGS sequence"/>
</dbReference>
<keyword evidence="3" id="KW-1185">Reference proteome</keyword>
<organism evidence="2 3">
    <name type="scientific">Morchella conica CCBAS932</name>
    <dbReference type="NCBI Taxonomy" id="1392247"/>
    <lineage>
        <taxon>Eukaryota</taxon>
        <taxon>Fungi</taxon>
        <taxon>Dikarya</taxon>
        <taxon>Ascomycota</taxon>
        <taxon>Pezizomycotina</taxon>
        <taxon>Pezizomycetes</taxon>
        <taxon>Pezizales</taxon>
        <taxon>Morchellaceae</taxon>
        <taxon>Morchella</taxon>
    </lineage>
</organism>
<keyword evidence="1" id="KW-1133">Transmembrane helix</keyword>
<keyword evidence="1" id="KW-0472">Membrane</keyword>
<reference evidence="2 3" key="1">
    <citation type="journal article" date="2018" name="Nat. Ecol. Evol.">
        <title>Pezizomycetes genomes reveal the molecular basis of ectomycorrhizal truffle lifestyle.</title>
        <authorList>
            <person name="Murat C."/>
            <person name="Payen T."/>
            <person name="Noel B."/>
            <person name="Kuo A."/>
            <person name="Morin E."/>
            <person name="Chen J."/>
            <person name="Kohler A."/>
            <person name="Krizsan K."/>
            <person name="Balestrini R."/>
            <person name="Da Silva C."/>
            <person name="Montanini B."/>
            <person name="Hainaut M."/>
            <person name="Levati E."/>
            <person name="Barry K.W."/>
            <person name="Belfiori B."/>
            <person name="Cichocki N."/>
            <person name="Clum A."/>
            <person name="Dockter R.B."/>
            <person name="Fauchery L."/>
            <person name="Guy J."/>
            <person name="Iotti M."/>
            <person name="Le Tacon F."/>
            <person name="Lindquist E.A."/>
            <person name="Lipzen A."/>
            <person name="Malagnac F."/>
            <person name="Mello A."/>
            <person name="Molinier V."/>
            <person name="Miyauchi S."/>
            <person name="Poulain J."/>
            <person name="Riccioni C."/>
            <person name="Rubini A."/>
            <person name="Sitrit Y."/>
            <person name="Splivallo R."/>
            <person name="Traeger S."/>
            <person name="Wang M."/>
            <person name="Zifcakova L."/>
            <person name="Wipf D."/>
            <person name="Zambonelli A."/>
            <person name="Paolocci F."/>
            <person name="Nowrousian M."/>
            <person name="Ottonello S."/>
            <person name="Baldrian P."/>
            <person name="Spatafora J.W."/>
            <person name="Henrissat B."/>
            <person name="Nagy L.G."/>
            <person name="Aury J.M."/>
            <person name="Wincker P."/>
            <person name="Grigoriev I.V."/>
            <person name="Bonfante P."/>
            <person name="Martin F.M."/>
        </authorList>
    </citation>
    <scope>NUCLEOTIDE SEQUENCE [LARGE SCALE GENOMIC DNA]</scope>
    <source>
        <strain evidence="2 3">CCBAS932</strain>
    </source>
</reference>
<dbReference type="EMBL" id="ML119122">
    <property type="protein sequence ID" value="RPB13546.1"/>
    <property type="molecule type" value="Genomic_DNA"/>
</dbReference>